<feature type="compositionally biased region" description="Acidic residues" evidence="1">
    <location>
        <begin position="75"/>
        <end position="87"/>
    </location>
</feature>
<accession>A0A183BMB0</accession>
<evidence type="ECO:0000313" key="2">
    <source>
        <dbReference type="Proteomes" id="UP000050741"/>
    </source>
</evidence>
<evidence type="ECO:0000313" key="3">
    <source>
        <dbReference type="WBParaSite" id="GPLIN_000174500"/>
    </source>
</evidence>
<keyword evidence="2" id="KW-1185">Reference proteome</keyword>
<protein>
    <submittedName>
        <fullName evidence="3">Uncharacterized protein</fullName>
    </submittedName>
</protein>
<reference evidence="2" key="1">
    <citation type="submission" date="2013-12" db="EMBL/GenBank/DDBJ databases">
        <authorList>
            <person name="Aslett M."/>
        </authorList>
    </citation>
    <scope>NUCLEOTIDE SEQUENCE [LARGE SCALE GENOMIC DNA]</scope>
    <source>
        <strain evidence="2">Lindley</strain>
    </source>
</reference>
<dbReference type="Proteomes" id="UP000050741">
    <property type="component" value="Unassembled WGS sequence"/>
</dbReference>
<dbReference type="WBParaSite" id="GPLIN_000174500">
    <property type="protein sequence ID" value="GPLIN_000174500"/>
    <property type="gene ID" value="GPLIN_000174500"/>
</dbReference>
<proteinExistence type="predicted"/>
<feature type="compositionally biased region" description="Pro residues" evidence="1">
    <location>
        <begin position="58"/>
        <end position="72"/>
    </location>
</feature>
<dbReference type="AlphaFoldDB" id="A0A183BMB0"/>
<organism evidence="2 3">
    <name type="scientific">Globodera pallida</name>
    <name type="common">Potato cyst nematode worm</name>
    <name type="synonym">Heterodera pallida</name>
    <dbReference type="NCBI Taxonomy" id="36090"/>
    <lineage>
        <taxon>Eukaryota</taxon>
        <taxon>Metazoa</taxon>
        <taxon>Ecdysozoa</taxon>
        <taxon>Nematoda</taxon>
        <taxon>Chromadorea</taxon>
        <taxon>Rhabditida</taxon>
        <taxon>Tylenchina</taxon>
        <taxon>Tylenchomorpha</taxon>
        <taxon>Tylenchoidea</taxon>
        <taxon>Heteroderidae</taxon>
        <taxon>Heteroderinae</taxon>
        <taxon>Globodera</taxon>
    </lineage>
</organism>
<evidence type="ECO:0000256" key="1">
    <source>
        <dbReference type="SAM" id="MobiDB-lite"/>
    </source>
</evidence>
<feature type="region of interest" description="Disordered" evidence="1">
    <location>
        <begin position="54"/>
        <end position="87"/>
    </location>
</feature>
<sequence>MPGGMGGAAITDASIFGKWVLENWQKPLPTPPGGSPPKNHHALVHEVRRPIPVIGREIPPPQNYGKEPPPTGFEPDNDEGFGEQMDVDEDFLPPPPPPSPPHVVLRPIGYGRPQQRPATSMTYLPFPQAQAPQPLYLLPLPRAPQQQFNIQPPNPQMLAQLFRFLTPAGHAHWQHPMQNPALYLSKAPIVQKSTESTF</sequence>
<name>A0A183BMB0_GLOPA</name>
<reference evidence="2" key="2">
    <citation type="submission" date="2014-05" db="EMBL/GenBank/DDBJ databases">
        <title>The genome and life-stage specific transcriptomes of Globodera pallida elucidate key aspects of plant parasitism by a cyst nematode.</title>
        <authorList>
            <person name="Cotton J.A."/>
            <person name="Lilley C.J."/>
            <person name="Jones L.M."/>
            <person name="Kikuchi T."/>
            <person name="Reid A.J."/>
            <person name="Thorpe P."/>
            <person name="Tsai I.J."/>
            <person name="Beasley H."/>
            <person name="Blok V."/>
            <person name="Cock P.J.A."/>
            <person name="Van den Akker S.E."/>
            <person name="Holroyd N."/>
            <person name="Hunt M."/>
            <person name="Mantelin S."/>
            <person name="Naghra H."/>
            <person name="Pain A."/>
            <person name="Palomares-Rius J.E."/>
            <person name="Zarowiecki M."/>
            <person name="Berriman M."/>
            <person name="Jones J.T."/>
            <person name="Urwin P.E."/>
        </authorList>
    </citation>
    <scope>NUCLEOTIDE SEQUENCE [LARGE SCALE GENOMIC DNA]</scope>
    <source>
        <strain evidence="2">Lindley</strain>
    </source>
</reference>
<reference evidence="3" key="3">
    <citation type="submission" date="2016-06" db="UniProtKB">
        <authorList>
            <consortium name="WormBaseParasite"/>
        </authorList>
    </citation>
    <scope>IDENTIFICATION</scope>
</reference>